<protein>
    <submittedName>
        <fullName evidence="5">Helix-turn-helix transcriptional regulator</fullName>
    </submittedName>
</protein>
<sequence length="255" mass="29096">MHHNAHFHPYSQLLLPQAEGTHIVLGQQQRHRLDTGSVLFLSPFVLYQLLHTETSRVDALSIHLNRLGAEFTGTPYFRRINRLMGKGSSGLLFYGEAAAYIRQIWPDLQNVFSMRHMLAVFDILDTLSRSSEFDILAAGQPVPTRSREIEFCLIVEEFIGQHLNDTVPIAEVAALTHLSVSNFNQKFKHFFGKPFHSYILSKKIEATCYLLKTTDLSLQEIAERLNFNSASHLLTTFKRIKKTTPGEYRLSHSKA</sequence>
<dbReference type="RefSeq" id="WP_230339011.1">
    <property type="nucleotide sequence ID" value="NZ_CP069798.1"/>
</dbReference>
<dbReference type="InterPro" id="IPR009057">
    <property type="entry name" value="Homeodomain-like_sf"/>
</dbReference>
<dbReference type="PROSITE" id="PS00041">
    <property type="entry name" value="HTH_ARAC_FAMILY_1"/>
    <property type="match status" value="1"/>
</dbReference>
<dbReference type="KEGG" id="ptes:JQU52_13675"/>
<dbReference type="SMART" id="SM00342">
    <property type="entry name" value="HTH_ARAC"/>
    <property type="match status" value="1"/>
</dbReference>
<dbReference type="GO" id="GO:0003700">
    <property type="term" value="F:DNA-binding transcription factor activity"/>
    <property type="evidence" value="ECO:0007669"/>
    <property type="project" value="InterPro"/>
</dbReference>
<keyword evidence="1" id="KW-0805">Transcription regulation</keyword>
<dbReference type="Pfam" id="PF12833">
    <property type="entry name" value="HTH_18"/>
    <property type="match status" value="1"/>
</dbReference>
<dbReference type="GO" id="GO:0043565">
    <property type="term" value="F:sequence-specific DNA binding"/>
    <property type="evidence" value="ECO:0007669"/>
    <property type="project" value="InterPro"/>
</dbReference>
<dbReference type="Gene3D" id="1.10.10.60">
    <property type="entry name" value="Homeodomain-like"/>
    <property type="match status" value="2"/>
</dbReference>
<dbReference type="Proteomes" id="UP000653156">
    <property type="component" value="Chromosome"/>
</dbReference>
<keyword evidence="3" id="KW-0804">Transcription</keyword>
<feature type="domain" description="HTH araC/xylS-type" evidence="4">
    <location>
        <begin position="153"/>
        <end position="251"/>
    </location>
</feature>
<evidence type="ECO:0000313" key="5">
    <source>
        <dbReference type="EMBL" id="QRQ81712.1"/>
    </source>
</evidence>
<evidence type="ECO:0000259" key="4">
    <source>
        <dbReference type="PROSITE" id="PS01124"/>
    </source>
</evidence>
<dbReference type="SUPFAM" id="SSF46689">
    <property type="entry name" value="Homeodomain-like"/>
    <property type="match status" value="2"/>
</dbReference>
<accession>A0A892ZFI8</accession>
<evidence type="ECO:0000256" key="2">
    <source>
        <dbReference type="ARBA" id="ARBA00023125"/>
    </source>
</evidence>
<evidence type="ECO:0000256" key="3">
    <source>
        <dbReference type="ARBA" id="ARBA00023163"/>
    </source>
</evidence>
<dbReference type="PANTHER" id="PTHR43280:SF2">
    <property type="entry name" value="HTH-TYPE TRANSCRIPTIONAL REGULATOR EXSA"/>
    <property type="match status" value="1"/>
</dbReference>
<proteinExistence type="predicted"/>
<dbReference type="InterPro" id="IPR018060">
    <property type="entry name" value="HTH_AraC"/>
</dbReference>
<dbReference type="PANTHER" id="PTHR43280">
    <property type="entry name" value="ARAC-FAMILY TRANSCRIPTIONAL REGULATOR"/>
    <property type="match status" value="1"/>
</dbReference>
<keyword evidence="6" id="KW-1185">Reference proteome</keyword>
<dbReference type="InterPro" id="IPR018062">
    <property type="entry name" value="HTH_AraC-typ_CS"/>
</dbReference>
<organism evidence="5 6">
    <name type="scientific">Paralysiella testudinis</name>
    <dbReference type="NCBI Taxonomy" id="2809020"/>
    <lineage>
        <taxon>Bacteria</taxon>
        <taxon>Pseudomonadati</taxon>
        <taxon>Pseudomonadota</taxon>
        <taxon>Betaproteobacteria</taxon>
        <taxon>Neisseriales</taxon>
        <taxon>Neisseriaceae</taxon>
        <taxon>Paralysiella</taxon>
    </lineage>
</organism>
<gene>
    <name evidence="5" type="ORF">JQU52_13675</name>
</gene>
<dbReference type="EMBL" id="CP069798">
    <property type="protein sequence ID" value="QRQ81712.1"/>
    <property type="molecule type" value="Genomic_DNA"/>
</dbReference>
<evidence type="ECO:0000256" key="1">
    <source>
        <dbReference type="ARBA" id="ARBA00023015"/>
    </source>
</evidence>
<name>A0A892ZFI8_9NEIS</name>
<dbReference type="AlphaFoldDB" id="A0A892ZFI8"/>
<dbReference type="PROSITE" id="PS01124">
    <property type="entry name" value="HTH_ARAC_FAMILY_2"/>
    <property type="match status" value="1"/>
</dbReference>
<keyword evidence="2" id="KW-0238">DNA-binding</keyword>
<reference evidence="5" key="1">
    <citation type="submission" date="2021-02" db="EMBL/GenBank/DDBJ databases">
        <title>Neisseriaceae sp. 26B isolated from the cloaca of a Common Toad-headed Turtle (Mesoclemmys nasuta).</title>
        <authorList>
            <person name="Spergser J."/>
            <person name="Busse H.-J."/>
        </authorList>
    </citation>
    <scope>NUCLEOTIDE SEQUENCE</scope>
    <source>
        <strain evidence="5">26B</strain>
    </source>
</reference>
<evidence type="ECO:0000313" key="6">
    <source>
        <dbReference type="Proteomes" id="UP000653156"/>
    </source>
</evidence>